<dbReference type="SMART" id="SM00448">
    <property type="entry name" value="REC"/>
    <property type="match status" value="1"/>
</dbReference>
<gene>
    <name evidence="5" type="primary">algR_1</name>
    <name evidence="5" type="ORF">METEAL_07030</name>
</gene>
<dbReference type="InterPro" id="IPR011006">
    <property type="entry name" value="CheY-like_superfamily"/>
</dbReference>
<dbReference type="PANTHER" id="PTHR48111:SF3">
    <property type="entry name" value="TRANSCRIPTIONAL REGULATORY PROTEIN BTSR"/>
    <property type="match status" value="1"/>
</dbReference>
<dbReference type="GO" id="GO:0000156">
    <property type="term" value="F:phosphorelay response regulator activity"/>
    <property type="evidence" value="ECO:0007669"/>
    <property type="project" value="TreeGrafter"/>
</dbReference>
<protein>
    <submittedName>
        <fullName evidence="5">DNA-binding response regulator</fullName>
    </submittedName>
</protein>
<dbReference type="GO" id="GO:0000976">
    <property type="term" value="F:transcription cis-regulatory region binding"/>
    <property type="evidence" value="ECO:0007669"/>
    <property type="project" value="TreeGrafter"/>
</dbReference>
<sequence length="241" mass="26461">MNPIRVAVAEDELLNQERLVRLLKEAGCEVVGAFRSGTTLQAWLAEAPAVDALFLDIRMPGVTGLELLKQHGRNLPVVLVTAFPGHALEAFDGSAVDYLLKPVSEERLAQALGRLAAFLGQEARPAQAAPLKRIPVKAGEGTLFLELNKLSHFVVDDNQVFAVPPTGERMPTLWKALVEVETLFPGLLRIHRHLLVRKDAILGFRSLEDGRLLLRLQGGIELESSRPAAPRIRAELGLKRE</sequence>
<proteinExistence type="predicted"/>
<dbReference type="Pfam" id="PF04397">
    <property type="entry name" value="LytTR"/>
    <property type="match status" value="1"/>
</dbReference>
<dbReference type="EMBL" id="AP027080">
    <property type="protein sequence ID" value="BDU71529.1"/>
    <property type="molecule type" value="Genomic_DNA"/>
</dbReference>
<dbReference type="PROSITE" id="PS50110">
    <property type="entry name" value="RESPONSE_REGULATORY"/>
    <property type="match status" value="1"/>
</dbReference>
<dbReference type="KEGG" id="msil:METEAL_07030"/>
<name>A0AA48GIB9_9BACT</name>
<dbReference type="Proteomes" id="UP001238179">
    <property type="component" value="Chromosome"/>
</dbReference>
<dbReference type="SMART" id="SM00850">
    <property type="entry name" value="LytTR"/>
    <property type="match status" value="1"/>
</dbReference>
<evidence type="ECO:0000259" key="3">
    <source>
        <dbReference type="PROSITE" id="PS50110"/>
    </source>
</evidence>
<feature type="modified residue" description="4-aspartylphosphate" evidence="2">
    <location>
        <position position="56"/>
    </location>
</feature>
<dbReference type="Gene3D" id="3.40.50.2300">
    <property type="match status" value="1"/>
</dbReference>
<dbReference type="AlphaFoldDB" id="A0AA48GIB9"/>
<evidence type="ECO:0000313" key="5">
    <source>
        <dbReference type="EMBL" id="BDU71529.1"/>
    </source>
</evidence>
<dbReference type="GO" id="GO:0005829">
    <property type="term" value="C:cytosol"/>
    <property type="evidence" value="ECO:0007669"/>
    <property type="project" value="TreeGrafter"/>
</dbReference>
<evidence type="ECO:0000259" key="4">
    <source>
        <dbReference type="PROSITE" id="PS50930"/>
    </source>
</evidence>
<dbReference type="InterPro" id="IPR001789">
    <property type="entry name" value="Sig_transdc_resp-reg_receiver"/>
</dbReference>
<keyword evidence="6" id="KW-1185">Reference proteome</keyword>
<dbReference type="GO" id="GO:0032993">
    <property type="term" value="C:protein-DNA complex"/>
    <property type="evidence" value="ECO:0007669"/>
    <property type="project" value="TreeGrafter"/>
</dbReference>
<dbReference type="PROSITE" id="PS50930">
    <property type="entry name" value="HTH_LYTTR"/>
    <property type="match status" value="1"/>
</dbReference>
<dbReference type="SUPFAM" id="SSF52172">
    <property type="entry name" value="CheY-like"/>
    <property type="match status" value="1"/>
</dbReference>
<dbReference type="Pfam" id="PF00072">
    <property type="entry name" value="Response_reg"/>
    <property type="match status" value="1"/>
</dbReference>
<keyword evidence="1 5" id="KW-0238">DNA-binding</keyword>
<feature type="domain" description="Response regulatory" evidence="3">
    <location>
        <begin position="5"/>
        <end position="116"/>
    </location>
</feature>
<evidence type="ECO:0000256" key="2">
    <source>
        <dbReference type="PROSITE-ProRule" id="PRU00169"/>
    </source>
</evidence>
<dbReference type="PANTHER" id="PTHR48111">
    <property type="entry name" value="REGULATOR OF RPOS"/>
    <property type="match status" value="1"/>
</dbReference>
<dbReference type="RefSeq" id="WP_316414420.1">
    <property type="nucleotide sequence ID" value="NZ_AP027080.1"/>
</dbReference>
<feature type="domain" description="HTH LytTR-type" evidence="4">
    <location>
        <begin position="134"/>
        <end position="238"/>
    </location>
</feature>
<dbReference type="GO" id="GO:0006355">
    <property type="term" value="P:regulation of DNA-templated transcription"/>
    <property type="evidence" value="ECO:0007669"/>
    <property type="project" value="TreeGrafter"/>
</dbReference>
<evidence type="ECO:0000256" key="1">
    <source>
        <dbReference type="ARBA" id="ARBA00023125"/>
    </source>
</evidence>
<organism evidence="5 6">
    <name type="scientific">Mesoterricola silvestris</name>
    <dbReference type="NCBI Taxonomy" id="2927979"/>
    <lineage>
        <taxon>Bacteria</taxon>
        <taxon>Pseudomonadati</taxon>
        <taxon>Acidobacteriota</taxon>
        <taxon>Holophagae</taxon>
        <taxon>Holophagales</taxon>
        <taxon>Holophagaceae</taxon>
        <taxon>Mesoterricola</taxon>
    </lineage>
</organism>
<dbReference type="InterPro" id="IPR007492">
    <property type="entry name" value="LytTR_DNA-bd_dom"/>
</dbReference>
<dbReference type="InterPro" id="IPR039420">
    <property type="entry name" value="WalR-like"/>
</dbReference>
<evidence type="ECO:0000313" key="6">
    <source>
        <dbReference type="Proteomes" id="UP001238179"/>
    </source>
</evidence>
<keyword evidence="2" id="KW-0597">Phosphoprotein</keyword>
<accession>A0AA48GIB9</accession>
<reference evidence="6" key="1">
    <citation type="journal article" date="2023" name="Int. J. Syst. Evol. Microbiol.">
        <title>Mesoterricola silvestris gen. nov., sp. nov., Mesoterricola sediminis sp. nov., Geothrix oryzae sp. nov., Geothrix edaphica sp. nov., Geothrix rubra sp. nov., and Geothrix limicola sp. nov., six novel members of Acidobacteriota isolated from soils.</title>
        <authorList>
            <person name="Itoh H."/>
            <person name="Sugisawa Y."/>
            <person name="Mise K."/>
            <person name="Xu Z."/>
            <person name="Kuniyasu M."/>
            <person name="Ushijima N."/>
            <person name="Kawano K."/>
            <person name="Kobayashi E."/>
            <person name="Shiratori Y."/>
            <person name="Masuda Y."/>
            <person name="Senoo K."/>
        </authorList>
    </citation>
    <scope>NUCLEOTIDE SEQUENCE [LARGE SCALE GENOMIC DNA]</scope>
    <source>
        <strain evidence="6">W79</strain>
    </source>
</reference>